<proteinExistence type="predicted"/>
<dbReference type="RefSeq" id="WP_274202046.1">
    <property type="nucleotide sequence ID" value="NZ_JAQZAO010000008.1"/>
</dbReference>
<dbReference type="EMBL" id="JAQZAO010000008">
    <property type="protein sequence ID" value="MDD7967527.1"/>
    <property type="molecule type" value="Genomic_DNA"/>
</dbReference>
<protein>
    <submittedName>
        <fullName evidence="4">Glycosyltransferase family 4 protein</fullName>
    </submittedName>
</protein>
<keyword evidence="2" id="KW-0808">Transferase</keyword>
<accession>A0ABT5SXE3</accession>
<dbReference type="SUPFAM" id="SSF53756">
    <property type="entry name" value="UDP-Glycosyltransferase/glycogen phosphorylase"/>
    <property type="match status" value="1"/>
</dbReference>
<keyword evidence="5" id="KW-1185">Reference proteome</keyword>
<dbReference type="PANTHER" id="PTHR12526:SF638">
    <property type="entry name" value="SPORE COAT PROTEIN SA"/>
    <property type="match status" value="1"/>
</dbReference>
<gene>
    <name evidence="4" type="ORF">PGB27_19480</name>
</gene>
<sequence length="388" mass="40900">MTGLRVALVHGRADPAHDGVADYTVHLAEALDRRGVEVVDVPVDPGPRGLVRAARYLRSSRADVAHVQFAPSAFGFSAAPGLLGDLGGVPLVTTLHEYGWWSCAPRVPDAVWGFLERRGWADRETGRLVPCSSAVLTTNGDHAAALRARCGVEARRAPLLPNVEVDPAAPDRATTRRALGVPTDAELVVFFGFVHPVKGLRYLVDAVARLAEEHPRLHLLVLGGFTSLALPADEAAAFRDELTAHIDGAGAGDRVTITGHRPAREVSAALQAADVAAFPFTAGATLKSGALLAALDHGLPTLVTRRGDAPADPDLVDGETVVVAPEVRDVDVLVTALRRLLDDGDLRGRVAAGGHALVRGHDWDALAALHVATYREVLGATERSEAQA</sequence>
<evidence type="ECO:0000313" key="4">
    <source>
        <dbReference type="EMBL" id="MDD7967527.1"/>
    </source>
</evidence>
<evidence type="ECO:0000256" key="1">
    <source>
        <dbReference type="ARBA" id="ARBA00022676"/>
    </source>
</evidence>
<evidence type="ECO:0000256" key="2">
    <source>
        <dbReference type="ARBA" id="ARBA00022679"/>
    </source>
</evidence>
<feature type="domain" description="Glycosyltransferase subfamily 4-like N-terminal" evidence="3">
    <location>
        <begin position="6"/>
        <end position="162"/>
    </location>
</feature>
<dbReference type="Pfam" id="PF13692">
    <property type="entry name" value="Glyco_trans_1_4"/>
    <property type="match status" value="1"/>
</dbReference>
<name>A0ABT5SXE3_9PSEU</name>
<organism evidence="4 5">
    <name type="scientific">Actinomycetospora lemnae</name>
    <dbReference type="NCBI Taxonomy" id="3019891"/>
    <lineage>
        <taxon>Bacteria</taxon>
        <taxon>Bacillati</taxon>
        <taxon>Actinomycetota</taxon>
        <taxon>Actinomycetes</taxon>
        <taxon>Pseudonocardiales</taxon>
        <taxon>Pseudonocardiaceae</taxon>
        <taxon>Actinomycetospora</taxon>
    </lineage>
</organism>
<dbReference type="Pfam" id="PF13579">
    <property type="entry name" value="Glyco_trans_4_4"/>
    <property type="match status" value="1"/>
</dbReference>
<comment type="caution">
    <text evidence="4">The sequence shown here is derived from an EMBL/GenBank/DDBJ whole genome shotgun (WGS) entry which is preliminary data.</text>
</comment>
<dbReference type="Gene3D" id="3.40.50.2000">
    <property type="entry name" value="Glycogen Phosphorylase B"/>
    <property type="match status" value="2"/>
</dbReference>
<dbReference type="PANTHER" id="PTHR12526">
    <property type="entry name" value="GLYCOSYLTRANSFERASE"/>
    <property type="match status" value="1"/>
</dbReference>
<keyword evidence="1" id="KW-0328">Glycosyltransferase</keyword>
<dbReference type="Proteomes" id="UP001300763">
    <property type="component" value="Unassembled WGS sequence"/>
</dbReference>
<evidence type="ECO:0000259" key="3">
    <source>
        <dbReference type="Pfam" id="PF13579"/>
    </source>
</evidence>
<reference evidence="4 5" key="1">
    <citation type="submission" date="2023-02" db="EMBL/GenBank/DDBJ databases">
        <title>Genome sequencing required for Actinomycetospora new species description.</title>
        <authorList>
            <person name="Saimee Y."/>
            <person name="Duangmal K."/>
        </authorList>
    </citation>
    <scope>NUCLEOTIDE SEQUENCE [LARGE SCALE GENOMIC DNA]</scope>
    <source>
        <strain evidence="4 5">DW7H6</strain>
    </source>
</reference>
<dbReference type="InterPro" id="IPR028098">
    <property type="entry name" value="Glyco_trans_4-like_N"/>
</dbReference>
<evidence type="ECO:0000313" key="5">
    <source>
        <dbReference type="Proteomes" id="UP001300763"/>
    </source>
</evidence>
<dbReference type="CDD" id="cd03801">
    <property type="entry name" value="GT4_PimA-like"/>
    <property type="match status" value="1"/>
</dbReference>